<feature type="compositionally biased region" description="Low complexity" evidence="1">
    <location>
        <begin position="565"/>
        <end position="576"/>
    </location>
</feature>
<dbReference type="InterPro" id="IPR002931">
    <property type="entry name" value="Transglutaminase-like"/>
</dbReference>
<feature type="transmembrane region" description="Helical" evidence="2">
    <location>
        <begin position="12"/>
        <end position="27"/>
    </location>
</feature>
<dbReference type="Proteomes" id="UP001164803">
    <property type="component" value="Chromosome"/>
</dbReference>
<evidence type="ECO:0000313" key="4">
    <source>
        <dbReference type="EMBL" id="WAH36654.1"/>
    </source>
</evidence>
<dbReference type="SMART" id="SM00460">
    <property type="entry name" value="TGc"/>
    <property type="match status" value="1"/>
</dbReference>
<evidence type="ECO:0000256" key="2">
    <source>
        <dbReference type="SAM" id="Phobius"/>
    </source>
</evidence>
<dbReference type="InterPro" id="IPR021878">
    <property type="entry name" value="TgpA_N"/>
</dbReference>
<feature type="transmembrane region" description="Helical" evidence="2">
    <location>
        <begin position="33"/>
        <end position="51"/>
    </location>
</feature>
<proteinExistence type="predicted"/>
<dbReference type="InterPro" id="IPR038765">
    <property type="entry name" value="Papain-like_cys_pep_sf"/>
</dbReference>
<dbReference type="Pfam" id="PF11992">
    <property type="entry name" value="TgpA_N"/>
    <property type="match status" value="1"/>
</dbReference>
<dbReference type="Pfam" id="PF01841">
    <property type="entry name" value="Transglut_core"/>
    <property type="match status" value="1"/>
</dbReference>
<sequence length="742" mass="83720">MRPFRPIKETFRGLYAVLCAVWLYMFFPPMSQLGVLTGTRTFVIPFIILTVSLIFRSWWIRVLGGLVVSFTYVDYFWHPEGTSFLTGLLDMPSVLFRQVILLLENHTLNDPLQTFIFLWVMTCVLWLVTYASHRSRLWLFYNALAIAVLAAIDGNTDVHPNVSIVVIVLLCLIVLGLNQLERIHAFAPTRKRLTVRFLAPLAILLLVSTVVALGMPKQPAVWANPFGPSTGGSGSGTQTIGYQLDDSQLGGSFVTNADEVMDVYSPYPTYLRGQTLSDYTGKGWKLAHMTDAEMSTQSIGVPLANPEQYTFHNLPTQTFNQIIQVKSNRLDTTDLFGGYAVNEVSTLPGAYQNQFTIDTVQGNIRGSKLKSGQSYTIQTKELRAPYDVLAKDTVPYDQLETSIPLSVRKYDLQLPTVPVQILNLAHEIVQRDGGKTEYQMVNAILTYLQTNYVYQTYDIPKPGPHEDYVYQFLFESRRGYCNNFSSAMAVMLRTLNIPTRWVTGFATGTQDFNYTDKVMNKYVITNDDAHSWVEVYFPKYGWIPFDPTPNFDMPFAAGQNSSSSTGTTAPDKTTTPQPQPHRQPTPTPEQPASSNFMVSSSFGKPLRVALYIFLGVVVCAGGMLLVGRRRLTLFWLERKWDADPRKALQRAYSLLLRSLRREFAMQGASTLRELWPYAARAGIGQHEYKAWVQTAERVLYGGDPLTGTASDMMRQTSLKWLRLLSQSRNRQKYSIDDIGSNE</sequence>
<evidence type="ECO:0000259" key="3">
    <source>
        <dbReference type="SMART" id="SM00460"/>
    </source>
</evidence>
<keyword evidence="2" id="KW-1133">Transmembrane helix</keyword>
<feature type="transmembrane region" description="Helical" evidence="2">
    <location>
        <begin position="158"/>
        <end position="177"/>
    </location>
</feature>
<keyword evidence="5" id="KW-1185">Reference proteome</keyword>
<dbReference type="RefSeq" id="WP_268044018.1">
    <property type="nucleotide sequence ID" value="NZ_CP104064.1"/>
</dbReference>
<feature type="region of interest" description="Disordered" evidence="1">
    <location>
        <begin position="554"/>
        <end position="596"/>
    </location>
</feature>
<reference evidence="4" key="1">
    <citation type="submission" date="2022-08" db="EMBL/GenBank/DDBJ databases">
        <title>Alicyclobacillus dauci DSM2870, complete genome.</title>
        <authorList>
            <person name="Wang Q."/>
            <person name="Cai R."/>
            <person name="Wang Z."/>
        </authorList>
    </citation>
    <scope>NUCLEOTIDE SEQUENCE</scope>
    <source>
        <strain evidence="4">DSM 28700</strain>
    </source>
</reference>
<dbReference type="Gene3D" id="3.10.620.30">
    <property type="match status" value="1"/>
</dbReference>
<dbReference type="EMBL" id="CP104064">
    <property type="protein sequence ID" value="WAH36654.1"/>
    <property type="molecule type" value="Genomic_DNA"/>
</dbReference>
<feature type="transmembrane region" description="Helical" evidence="2">
    <location>
        <begin position="608"/>
        <end position="626"/>
    </location>
</feature>
<protein>
    <submittedName>
        <fullName evidence="4">TransglutaminaseTgpA domain-containing protein</fullName>
    </submittedName>
</protein>
<evidence type="ECO:0000313" key="5">
    <source>
        <dbReference type="Proteomes" id="UP001164803"/>
    </source>
</evidence>
<name>A0ABY6Z1Q0_9BACL</name>
<dbReference type="SUPFAM" id="SSF54001">
    <property type="entry name" value="Cysteine proteinases"/>
    <property type="match status" value="1"/>
</dbReference>
<keyword evidence="2" id="KW-0812">Transmembrane</keyword>
<gene>
    <name evidence="4" type="ORF">NZD86_21170</name>
</gene>
<evidence type="ECO:0000256" key="1">
    <source>
        <dbReference type="SAM" id="MobiDB-lite"/>
    </source>
</evidence>
<dbReference type="PANTHER" id="PTHR42736">
    <property type="entry name" value="PROTEIN-GLUTAMINE GAMMA-GLUTAMYLTRANSFERASE"/>
    <property type="match status" value="1"/>
</dbReference>
<feature type="transmembrane region" description="Helical" evidence="2">
    <location>
        <begin position="197"/>
        <end position="215"/>
    </location>
</feature>
<dbReference type="InterPro" id="IPR052901">
    <property type="entry name" value="Bact_TGase-like"/>
</dbReference>
<feature type="transmembrane region" description="Helical" evidence="2">
    <location>
        <begin position="137"/>
        <end position="152"/>
    </location>
</feature>
<feature type="compositionally biased region" description="Pro residues" evidence="1">
    <location>
        <begin position="577"/>
        <end position="589"/>
    </location>
</feature>
<feature type="domain" description="Transglutaminase-like" evidence="3">
    <location>
        <begin position="473"/>
        <end position="549"/>
    </location>
</feature>
<feature type="transmembrane region" description="Helical" evidence="2">
    <location>
        <begin position="112"/>
        <end position="130"/>
    </location>
</feature>
<organism evidence="4 5">
    <name type="scientific">Alicyclobacillus dauci</name>
    <dbReference type="NCBI Taxonomy" id="1475485"/>
    <lineage>
        <taxon>Bacteria</taxon>
        <taxon>Bacillati</taxon>
        <taxon>Bacillota</taxon>
        <taxon>Bacilli</taxon>
        <taxon>Bacillales</taxon>
        <taxon>Alicyclobacillaceae</taxon>
        <taxon>Alicyclobacillus</taxon>
    </lineage>
</organism>
<keyword evidence="2" id="KW-0472">Membrane</keyword>
<feature type="transmembrane region" description="Helical" evidence="2">
    <location>
        <begin position="58"/>
        <end position="77"/>
    </location>
</feature>
<accession>A0ABY6Z1Q0</accession>
<dbReference type="PANTHER" id="PTHR42736:SF1">
    <property type="entry name" value="PROTEIN-GLUTAMINE GAMMA-GLUTAMYLTRANSFERASE"/>
    <property type="match status" value="1"/>
</dbReference>